<evidence type="ECO:0008006" key="5">
    <source>
        <dbReference type="Google" id="ProtNLM"/>
    </source>
</evidence>
<keyword evidence="2" id="KW-0472">Membrane</keyword>
<feature type="transmembrane region" description="Helical" evidence="2">
    <location>
        <begin position="20"/>
        <end position="40"/>
    </location>
</feature>
<reference evidence="3" key="1">
    <citation type="journal article" date="2014" name="Int. J. Syst. Evol. Microbiol.">
        <title>Complete genome sequence of Corynebacterium casei LMG S-19264T (=DSM 44701T), isolated from a smear-ripened cheese.</title>
        <authorList>
            <consortium name="US DOE Joint Genome Institute (JGI-PGF)"/>
            <person name="Walter F."/>
            <person name="Albersmeier A."/>
            <person name="Kalinowski J."/>
            <person name="Ruckert C."/>
        </authorList>
    </citation>
    <scope>NUCLEOTIDE SEQUENCE</scope>
    <source>
        <strain evidence="3">JCM 4784</strain>
    </source>
</reference>
<evidence type="ECO:0000313" key="3">
    <source>
        <dbReference type="EMBL" id="GHE95462.1"/>
    </source>
</evidence>
<reference evidence="3" key="2">
    <citation type="submission" date="2020-09" db="EMBL/GenBank/DDBJ databases">
        <authorList>
            <person name="Sun Q."/>
            <person name="Ohkuma M."/>
        </authorList>
    </citation>
    <scope>NUCLEOTIDE SEQUENCE</scope>
    <source>
        <strain evidence="3">JCM 4784</strain>
    </source>
</reference>
<dbReference type="Proteomes" id="UP000608024">
    <property type="component" value="Unassembled WGS sequence"/>
</dbReference>
<name>A0A919AAD7_9ACTN</name>
<dbReference type="EMBL" id="BNBT01000207">
    <property type="protein sequence ID" value="GHE95462.1"/>
    <property type="molecule type" value="Genomic_DNA"/>
</dbReference>
<evidence type="ECO:0000256" key="2">
    <source>
        <dbReference type="SAM" id="Phobius"/>
    </source>
</evidence>
<proteinExistence type="predicted"/>
<keyword evidence="4" id="KW-1185">Reference proteome</keyword>
<gene>
    <name evidence="3" type="ORF">GCM10018785_70790</name>
</gene>
<organism evidence="3 4">
    <name type="scientific">Streptomyces longispororuber</name>
    <dbReference type="NCBI Taxonomy" id="68230"/>
    <lineage>
        <taxon>Bacteria</taxon>
        <taxon>Bacillati</taxon>
        <taxon>Actinomycetota</taxon>
        <taxon>Actinomycetes</taxon>
        <taxon>Kitasatosporales</taxon>
        <taxon>Streptomycetaceae</taxon>
        <taxon>Streptomyces</taxon>
    </lineage>
</organism>
<keyword evidence="2" id="KW-0812">Transmembrane</keyword>
<evidence type="ECO:0000256" key="1">
    <source>
        <dbReference type="SAM" id="MobiDB-lite"/>
    </source>
</evidence>
<dbReference type="Pfam" id="PF10901">
    <property type="entry name" value="DUF2690"/>
    <property type="match status" value="1"/>
</dbReference>
<evidence type="ECO:0000313" key="4">
    <source>
        <dbReference type="Proteomes" id="UP000608024"/>
    </source>
</evidence>
<feature type="region of interest" description="Disordered" evidence="1">
    <location>
        <begin position="47"/>
        <end position="67"/>
    </location>
</feature>
<dbReference type="InterPro" id="IPR021224">
    <property type="entry name" value="DUF2690"/>
</dbReference>
<dbReference type="AlphaFoldDB" id="A0A919AAD7"/>
<sequence>MVSAGPDGKSPDGQRRKRKLTMFLAGVGGALVVIAAAVFLTGVGGDGGDGKAERSAAPTTSTADLPPGVECSGAACAGKDPENMGCGGEFARTTARVTVGAKTLVEVRHSKTCGAAWARITQARPGDTVRITGAGGGAGSRQSGTVDGDADAYTPMVPVTSPTQAKACATLTTGQRACTK</sequence>
<comment type="caution">
    <text evidence="3">The sequence shown here is derived from an EMBL/GenBank/DDBJ whole genome shotgun (WGS) entry which is preliminary data.</text>
</comment>
<keyword evidence="2" id="KW-1133">Transmembrane helix</keyword>
<accession>A0A919AAD7</accession>
<protein>
    <recommendedName>
        <fullName evidence="5">DUF2690 domain-containing protein</fullName>
    </recommendedName>
</protein>